<dbReference type="Proteomes" id="UP000254927">
    <property type="component" value="Unassembled WGS sequence"/>
</dbReference>
<dbReference type="UniPathway" id="UPA00343"/>
<comment type="catalytic activity">
    <reaction evidence="1">
        <text>1,6-anhydro-N-acetyl-beta-muramate + ATP + H2O = N-acetyl-D-muramate 6-phosphate + ADP + H(+)</text>
        <dbReference type="Rhea" id="RHEA:24952"/>
        <dbReference type="ChEBI" id="CHEBI:15377"/>
        <dbReference type="ChEBI" id="CHEBI:15378"/>
        <dbReference type="ChEBI" id="CHEBI:30616"/>
        <dbReference type="ChEBI" id="CHEBI:58690"/>
        <dbReference type="ChEBI" id="CHEBI:58722"/>
        <dbReference type="ChEBI" id="CHEBI:456216"/>
        <dbReference type="EC" id="2.7.1.170"/>
    </reaction>
</comment>
<keyword evidence="1" id="KW-0119">Carbohydrate metabolism</keyword>
<organism evidence="2 3">
    <name type="scientific">Neisseria elongata</name>
    <dbReference type="NCBI Taxonomy" id="495"/>
    <lineage>
        <taxon>Bacteria</taxon>
        <taxon>Pseudomonadati</taxon>
        <taxon>Pseudomonadota</taxon>
        <taxon>Betaproteobacteria</taxon>
        <taxon>Neisseriales</taxon>
        <taxon>Neisseriaceae</taxon>
        <taxon>Neisseria</taxon>
    </lineage>
</organism>
<accession>A0A378TXN2</accession>
<comment type="function">
    <text evidence="1">Catalyzes the specific phosphorylation of 1,6-anhydro-N-acetylmuramic acid (anhMurNAc) with the simultaneous cleavage of the 1,6-anhydro ring, generating MurNAc-6-P. Is required for the utilization of anhMurNAc either imported from the medium or derived from its own cell wall murein, and thus plays a role in cell wall recycling.</text>
</comment>
<comment type="pathway">
    <text evidence="1">Cell wall biogenesis; peptidoglycan recycling.</text>
</comment>
<keyword evidence="1" id="KW-0067">ATP-binding</keyword>
<dbReference type="GO" id="GO:0009254">
    <property type="term" value="P:peptidoglycan turnover"/>
    <property type="evidence" value="ECO:0007669"/>
    <property type="project" value="UniProtKB-UniRule"/>
</dbReference>
<dbReference type="SUPFAM" id="SSF53067">
    <property type="entry name" value="Actin-like ATPase domain"/>
    <property type="match status" value="1"/>
</dbReference>
<dbReference type="NCBIfam" id="NF007139">
    <property type="entry name" value="PRK09585.1-3"/>
    <property type="match status" value="1"/>
</dbReference>
<dbReference type="GO" id="GO:0016301">
    <property type="term" value="F:kinase activity"/>
    <property type="evidence" value="ECO:0007669"/>
    <property type="project" value="UniProtKB-KW"/>
</dbReference>
<dbReference type="GO" id="GO:0097175">
    <property type="term" value="P:1,6-anhydro-N-acetyl-beta-muramic acid catabolic process"/>
    <property type="evidence" value="ECO:0007669"/>
    <property type="project" value="UniProtKB-UniRule"/>
</dbReference>
<evidence type="ECO:0000313" key="3">
    <source>
        <dbReference type="Proteomes" id="UP000254927"/>
    </source>
</evidence>
<keyword evidence="1 2" id="KW-0418">Kinase</keyword>
<dbReference type="CDD" id="cd24050">
    <property type="entry name" value="ASKHA_NBD_ANMK"/>
    <property type="match status" value="1"/>
</dbReference>
<comment type="pathway">
    <text evidence="1">Amino-sugar metabolism; 1,6-anhydro-N-acetylmuramate degradation.</text>
</comment>
<dbReference type="InterPro" id="IPR005338">
    <property type="entry name" value="Anhydro_N_Ac-Mur_kinase"/>
</dbReference>
<dbReference type="GO" id="GO:0005524">
    <property type="term" value="F:ATP binding"/>
    <property type="evidence" value="ECO:0007669"/>
    <property type="project" value="UniProtKB-UniRule"/>
</dbReference>
<keyword evidence="1" id="KW-0547">Nucleotide-binding</keyword>
<dbReference type="HAMAP" id="MF_01270">
    <property type="entry name" value="AnhMurNAc_kinase"/>
    <property type="match status" value="1"/>
</dbReference>
<dbReference type="InterPro" id="IPR043129">
    <property type="entry name" value="ATPase_NBD"/>
</dbReference>
<dbReference type="Pfam" id="PF03702">
    <property type="entry name" value="AnmK"/>
    <property type="match status" value="1"/>
</dbReference>
<dbReference type="GO" id="GO:0006040">
    <property type="term" value="P:amino sugar metabolic process"/>
    <property type="evidence" value="ECO:0007669"/>
    <property type="project" value="InterPro"/>
</dbReference>
<evidence type="ECO:0000313" key="2">
    <source>
        <dbReference type="EMBL" id="STZ67728.1"/>
    </source>
</evidence>
<reference evidence="2 3" key="1">
    <citation type="submission" date="2018-06" db="EMBL/GenBank/DDBJ databases">
        <authorList>
            <consortium name="Pathogen Informatics"/>
            <person name="Doyle S."/>
        </authorList>
    </citation>
    <scope>NUCLEOTIDE SEQUENCE [LARGE SCALE GENOMIC DNA]</scope>
    <source>
        <strain evidence="2 3">NCTC10660</strain>
    </source>
</reference>
<dbReference type="Gene3D" id="3.30.420.40">
    <property type="match status" value="2"/>
</dbReference>
<dbReference type="GO" id="GO:0016773">
    <property type="term" value="F:phosphotransferase activity, alcohol group as acceptor"/>
    <property type="evidence" value="ECO:0007669"/>
    <property type="project" value="UniProtKB-UniRule"/>
</dbReference>
<dbReference type="EC" id="2.7.1.170" evidence="1"/>
<gene>
    <name evidence="1 2" type="primary">anmK</name>
    <name evidence="2" type="ORF">NCTC10660_01215</name>
</gene>
<name>A0A378TXN2_NEIEL</name>
<dbReference type="AlphaFoldDB" id="A0A378TXN2"/>
<dbReference type="EMBL" id="UGQW01000002">
    <property type="protein sequence ID" value="STZ67728.1"/>
    <property type="molecule type" value="Genomic_DNA"/>
</dbReference>
<dbReference type="UniPathway" id="UPA00544"/>
<keyword evidence="1 2" id="KW-0808">Transferase</keyword>
<feature type="binding site" evidence="1">
    <location>
        <begin position="105"/>
        <end position="112"/>
    </location>
    <ligand>
        <name>ATP</name>
        <dbReference type="ChEBI" id="CHEBI:30616"/>
    </ligand>
</feature>
<protein>
    <recommendedName>
        <fullName evidence="1">Anhydro-N-acetylmuramic acid kinase</fullName>
        <ecNumber evidence="1">2.7.1.170</ecNumber>
    </recommendedName>
    <alternativeName>
        <fullName evidence="1">AnhMurNAc kinase</fullName>
    </alternativeName>
</protein>
<evidence type="ECO:0000256" key="1">
    <source>
        <dbReference type="HAMAP-Rule" id="MF_01270"/>
    </source>
</evidence>
<dbReference type="PANTHER" id="PTHR30605:SF0">
    <property type="entry name" value="ANHYDRO-N-ACETYLMURAMIC ACID KINASE"/>
    <property type="match status" value="1"/>
</dbReference>
<sequence>MPFFVGRHISHWDLMAAIHIGAGEIFKVPVLYDYGRPSENLISVFRRPFLCVPILPQAAKRVTIRAVLNRQPIVIFQTASIMTHTSTSQTDSASSSQLYIGIMSGTSMDGADAVLIRMDGGRWLGAEAHSFLPYSGRLKSELLALQDSGGDELHRSRILAQQLSRLYADTVKKLLEQQGLWPSDITAVGCHGQTVRHAPEHGYSIQLADLPLLAELTGIFTVGDFRSRDLAAGGQGAPLVPAFHQALFAAPDETRVLLNIGGIANISVLPPDAPAFGFDTGPGNMLMDAWTQKIWQKPYDEDGRLAAQGRVLPPLLENLLCHDYFSRPQPKSTGRELFALPYLADRLSGGENPHDVLRTLTAFTAETAAAEIRRAAPECRRVYVCGGGIRNPLLTADLAERLPQCEILGTAALNLDPQWVEAAAFGWLAACWVNRIPSNPRRATGARRDCILGCGHFA</sequence>
<comment type="similarity">
    <text evidence="1">Belongs to the anhydro-N-acetylmuramic acid kinase family.</text>
</comment>
<dbReference type="PANTHER" id="PTHR30605">
    <property type="entry name" value="ANHYDRO-N-ACETYLMURAMIC ACID KINASE"/>
    <property type="match status" value="1"/>
</dbReference>
<proteinExistence type="inferred from homology"/>